<keyword evidence="10" id="KW-1185">Reference proteome</keyword>
<evidence type="ECO:0000256" key="7">
    <source>
        <dbReference type="ARBA" id="ARBA00023128"/>
    </source>
</evidence>
<evidence type="ECO:0000256" key="1">
    <source>
        <dbReference type="ARBA" id="ARBA00004225"/>
    </source>
</evidence>
<evidence type="ECO:0000256" key="2">
    <source>
        <dbReference type="ARBA" id="ARBA00006375"/>
    </source>
</evidence>
<evidence type="ECO:0000256" key="8">
    <source>
        <dbReference type="ARBA" id="ARBA00023136"/>
    </source>
</evidence>
<gene>
    <name evidence="9" type="ORF">PACLA_8A077069</name>
</gene>
<dbReference type="PANTHER" id="PTHR45624:SF12">
    <property type="entry name" value="MITOCHONDRIAL ORNITHINE TRANSPORTER 1"/>
    <property type="match status" value="1"/>
</dbReference>
<dbReference type="Proteomes" id="UP001152795">
    <property type="component" value="Unassembled WGS sequence"/>
</dbReference>
<dbReference type="Pfam" id="PF00153">
    <property type="entry name" value="Mito_carr"/>
    <property type="match status" value="1"/>
</dbReference>
<organism evidence="9 10">
    <name type="scientific">Paramuricea clavata</name>
    <name type="common">Red gorgonian</name>
    <name type="synonym">Violescent sea-whip</name>
    <dbReference type="NCBI Taxonomy" id="317549"/>
    <lineage>
        <taxon>Eukaryota</taxon>
        <taxon>Metazoa</taxon>
        <taxon>Cnidaria</taxon>
        <taxon>Anthozoa</taxon>
        <taxon>Octocorallia</taxon>
        <taxon>Malacalcyonacea</taxon>
        <taxon>Plexauridae</taxon>
        <taxon>Paramuricea</taxon>
    </lineage>
</organism>
<comment type="subcellular location">
    <subcellularLocation>
        <location evidence="1">Mitochondrion membrane</location>
        <topology evidence="1">Multi-pass membrane protein</topology>
    </subcellularLocation>
</comment>
<sequence>MLLYVLWSYFYLKQSFYYHTGPLEVAISGGVAGACFWSSVFPTDVVKSRVQTGSNNSGYPKGFLSLTYTIFKREGIRALYKVKQSCVSLNCLSIHSWKNAD</sequence>
<comment type="caution">
    <text evidence="9">The sequence shown here is derived from an EMBL/GenBank/DDBJ whole genome shotgun (WGS) entry which is preliminary data.</text>
</comment>
<evidence type="ECO:0000256" key="6">
    <source>
        <dbReference type="ARBA" id="ARBA00022989"/>
    </source>
</evidence>
<dbReference type="InterPro" id="IPR050567">
    <property type="entry name" value="Mitochondrial_Carrier"/>
</dbReference>
<keyword evidence="7" id="KW-0496">Mitochondrion</keyword>
<dbReference type="SUPFAM" id="SSF103506">
    <property type="entry name" value="Mitochondrial carrier"/>
    <property type="match status" value="1"/>
</dbReference>
<dbReference type="Gene3D" id="1.50.40.10">
    <property type="entry name" value="Mitochondrial carrier domain"/>
    <property type="match status" value="1"/>
</dbReference>
<reference evidence="9" key="1">
    <citation type="submission" date="2020-04" db="EMBL/GenBank/DDBJ databases">
        <authorList>
            <person name="Alioto T."/>
            <person name="Alioto T."/>
            <person name="Gomez Garrido J."/>
        </authorList>
    </citation>
    <scope>NUCLEOTIDE SEQUENCE</scope>
    <source>
        <strain evidence="9">A484AB</strain>
    </source>
</reference>
<keyword evidence="8" id="KW-0472">Membrane</keyword>
<keyword evidence="4" id="KW-0812">Transmembrane</keyword>
<evidence type="ECO:0000256" key="3">
    <source>
        <dbReference type="ARBA" id="ARBA00022448"/>
    </source>
</evidence>
<dbReference type="GO" id="GO:0031966">
    <property type="term" value="C:mitochondrial membrane"/>
    <property type="evidence" value="ECO:0007669"/>
    <property type="project" value="UniProtKB-SubCell"/>
</dbReference>
<keyword evidence="3" id="KW-0813">Transport</keyword>
<proteinExistence type="inferred from homology"/>
<dbReference type="InterPro" id="IPR018108">
    <property type="entry name" value="MCP_transmembrane"/>
</dbReference>
<dbReference type="EMBL" id="CACRXK020008514">
    <property type="protein sequence ID" value="CAB4014952.1"/>
    <property type="molecule type" value="Genomic_DNA"/>
</dbReference>
<evidence type="ECO:0000313" key="10">
    <source>
        <dbReference type="Proteomes" id="UP001152795"/>
    </source>
</evidence>
<keyword evidence="5" id="KW-0677">Repeat</keyword>
<evidence type="ECO:0000256" key="4">
    <source>
        <dbReference type="ARBA" id="ARBA00022692"/>
    </source>
</evidence>
<dbReference type="GO" id="GO:0000064">
    <property type="term" value="F:L-ornithine transmembrane transporter activity"/>
    <property type="evidence" value="ECO:0007669"/>
    <property type="project" value="TreeGrafter"/>
</dbReference>
<name>A0A6S7JD88_PARCT</name>
<evidence type="ECO:0000313" key="9">
    <source>
        <dbReference type="EMBL" id="CAB4014952.1"/>
    </source>
</evidence>
<accession>A0A6S7JD88</accession>
<dbReference type="OrthoDB" id="193856at2759"/>
<evidence type="ECO:0000256" key="5">
    <source>
        <dbReference type="ARBA" id="ARBA00022737"/>
    </source>
</evidence>
<keyword evidence="6" id="KW-1133">Transmembrane helix</keyword>
<dbReference type="InterPro" id="IPR023395">
    <property type="entry name" value="MCP_dom_sf"/>
</dbReference>
<comment type="similarity">
    <text evidence="2">Belongs to the mitochondrial carrier (TC 2.A.29) family.</text>
</comment>
<protein>
    <submittedName>
        <fullName evidence="9">Mitochondrial ornithine transporter 1</fullName>
    </submittedName>
</protein>
<dbReference type="GO" id="GO:1990575">
    <property type="term" value="P:mitochondrial L-ornithine transmembrane transport"/>
    <property type="evidence" value="ECO:0007669"/>
    <property type="project" value="TreeGrafter"/>
</dbReference>
<dbReference type="PANTHER" id="PTHR45624">
    <property type="entry name" value="MITOCHONDRIAL BASIC AMINO ACIDS TRANSPORTER-RELATED"/>
    <property type="match status" value="1"/>
</dbReference>
<dbReference type="AlphaFoldDB" id="A0A6S7JD88"/>